<dbReference type="STRING" id="1123265.GCA_000686625_03005"/>
<dbReference type="AlphaFoldDB" id="A0A4V6KNZ3"/>
<reference evidence="3 4" key="1">
    <citation type="submission" date="2019-05" db="EMBL/GenBank/DDBJ databases">
        <authorList>
            <consortium name="Pathogen Informatics"/>
        </authorList>
    </citation>
    <scope>NUCLEOTIDE SEQUENCE [LARGE SCALE GENOMIC DNA]</scope>
    <source>
        <strain evidence="3 4">NCTC11429</strain>
    </source>
</reference>
<dbReference type="KEGG" id="stha:NCTC11429_00745"/>
<keyword evidence="5" id="KW-1185">Reference proteome</keyword>
<reference evidence="2 5" key="2">
    <citation type="submission" date="2024-06" db="EMBL/GenBank/DDBJ databases">
        <title>Soil Sphingobacterium thalpophilum.</title>
        <authorList>
            <person name="Yang J."/>
            <person name="Li J."/>
        </authorList>
    </citation>
    <scope>NUCLEOTIDE SEQUENCE [LARGE SCALE GENOMIC DNA]</scope>
    <source>
        <strain evidence="2 5">22g91tb</strain>
    </source>
</reference>
<proteinExistence type="predicted"/>
<dbReference type="EMBL" id="JBEOQB010000001">
    <property type="protein sequence ID" value="MEZ0450190.1"/>
    <property type="molecule type" value="Genomic_DNA"/>
</dbReference>
<evidence type="ECO:0000313" key="5">
    <source>
        <dbReference type="Proteomes" id="UP001566204"/>
    </source>
</evidence>
<keyword evidence="1" id="KW-0472">Membrane</keyword>
<evidence type="ECO:0000313" key="3">
    <source>
        <dbReference type="EMBL" id="VTR30948.1"/>
    </source>
</evidence>
<evidence type="ECO:0000313" key="2">
    <source>
        <dbReference type="EMBL" id="MEZ0450190.1"/>
    </source>
</evidence>
<keyword evidence="1" id="KW-0812">Transmembrane</keyword>
<organism evidence="3 4">
    <name type="scientific">Sphingobacterium thalpophilum</name>
    <dbReference type="NCBI Taxonomy" id="259"/>
    <lineage>
        <taxon>Bacteria</taxon>
        <taxon>Pseudomonadati</taxon>
        <taxon>Bacteroidota</taxon>
        <taxon>Sphingobacteriia</taxon>
        <taxon>Sphingobacteriales</taxon>
        <taxon>Sphingobacteriaceae</taxon>
        <taxon>Sphingobacterium</taxon>
    </lineage>
</organism>
<dbReference type="Proteomes" id="UP000308196">
    <property type="component" value="Chromosome"/>
</dbReference>
<feature type="transmembrane region" description="Helical" evidence="1">
    <location>
        <begin position="79"/>
        <end position="98"/>
    </location>
</feature>
<feature type="transmembrane region" description="Helical" evidence="1">
    <location>
        <begin position="6"/>
        <end position="26"/>
    </location>
</feature>
<keyword evidence="1" id="KW-1133">Transmembrane helix</keyword>
<evidence type="ECO:0000313" key="4">
    <source>
        <dbReference type="Proteomes" id="UP000308196"/>
    </source>
</evidence>
<dbReference type="GeneID" id="78461539"/>
<dbReference type="Proteomes" id="UP001566204">
    <property type="component" value="Unassembled WGS sequence"/>
</dbReference>
<gene>
    <name evidence="2" type="ORF">ABTW24_01100</name>
    <name evidence="3" type="ORF">NCTC11429_00745</name>
</gene>
<name>A0A4V6KNZ3_9SPHI</name>
<feature type="transmembrane region" description="Helical" evidence="1">
    <location>
        <begin position="47"/>
        <end position="67"/>
    </location>
</feature>
<dbReference type="RefSeq" id="WP_138096666.1">
    <property type="nucleotide sequence ID" value="NZ_CP141191.1"/>
</dbReference>
<sequence>MEKGSVAAVVCIGLFTCITLCVYFIMRYRSTSVGIPSEKRTKEPSDWQKPGILVAGIGLGLFIVGLLNNLNTVKLQHSISVGIVVICAGVAMIVAHNLDKKQDI</sequence>
<evidence type="ECO:0000256" key="1">
    <source>
        <dbReference type="SAM" id="Phobius"/>
    </source>
</evidence>
<dbReference type="EMBL" id="LR590484">
    <property type="protein sequence ID" value="VTR30948.1"/>
    <property type="molecule type" value="Genomic_DNA"/>
</dbReference>
<accession>A0A4V6KNZ3</accession>
<protein>
    <submittedName>
        <fullName evidence="3">Uncharacterized protein</fullName>
    </submittedName>
</protein>